<keyword evidence="3" id="KW-1185">Reference proteome</keyword>
<comment type="caution">
    <text evidence="2">The sequence shown here is derived from an EMBL/GenBank/DDBJ whole genome shotgun (WGS) entry which is preliminary data.</text>
</comment>
<organism evidence="2 3">
    <name type="scientific">Hibiscus sabdariffa</name>
    <name type="common">roselle</name>
    <dbReference type="NCBI Taxonomy" id="183260"/>
    <lineage>
        <taxon>Eukaryota</taxon>
        <taxon>Viridiplantae</taxon>
        <taxon>Streptophyta</taxon>
        <taxon>Embryophyta</taxon>
        <taxon>Tracheophyta</taxon>
        <taxon>Spermatophyta</taxon>
        <taxon>Magnoliopsida</taxon>
        <taxon>eudicotyledons</taxon>
        <taxon>Gunneridae</taxon>
        <taxon>Pentapetalae</taxon>
        <taxon>rosids</taxon>
        <taxon>malvids</taxon>
        <taxon>Malvales</taxon>
        <taxon>Malvaceae</taxon>
        <taxon>Malvoideae</taxon>
        <taxon>Hibiscus</taxon>
    </lineage>
</organism>
<reference evidence="2 3" key="1">
    <citation type="journal article" date="2024" name="G3 (Bethesda)">
        <title>Genome assembly of Hibiscus sabdariffa L. provides insights into metabolisms of medicinal natural products.</title>
        <authorList>
            <person name="Kim T."/>
        </authorList>
    </citation>
    <scope>NUCLEOTIDE SEQUENCE [LARGE SCALE GENOMIC DNA]</scope>
    <source>
        <strain evidence="2">TK-2024</strain>
        <tissue evidence="2">Old leaves</tissue>
    </source>
</reference>
<evidence type="ECO:0000313" key="3">
    <source>
        <dbReference type="Proteomes" id="UP001472677"/>
    </source>
</evidence>
<dbReference type="EMBL" id="JBBPBM010000041">
    <property type="protein sequence ID" value="KAK8525083.1"/>
    <property type="molecule type" value="Genomic_DNA"/>
</dbReference>
<evidence type="ECO:0000313" key="2">
    <source>
        <dbReference type="EMBL" id="KAK8525083.1"/>
    </source>
</evidence>
<accession>A0ABR2CXK8</accession>
<feature type="region of interest" description="Disordered" evidence="1">
    <location>
        <begin position="138"/>
        <end position="162"/>
    </location>
</feature>
<protein>
    <submittedName>
        <fullName evidence="2">Uncharacterized protein</fullName>
    </submittedName>
</protein>
<evidence type="ECO:0000256" key="1">
    <source>
        <dbReference type="SAM" id="MobiDB-lite"/>
    </source>
</evidence>
<dbReference type="Proteomes" id="UP001472677">
    <property type="component" value="Unassembled WGS sequence"/>
</dbReference>
<name>A0ABR2CXK8_9ROSI</name>
<proteinExistence type="predicted"/>
<gene>
    <name evidence="2" type="ORF">V6N12_029928</name>
</gene>
<sequence>MKVAYELLTFVGVAKQDFNTGTQPTEGGEGTNYMRNSLVFLLSSDLRRTTSVATANNMEVDLVKKLHNSCRKECFVLASQALAILNCNTIFIQLKTDGTRHECKTFHNGNVICQFVWVQRARNEVSGYEAQVSALQKGRGDKANSPGGEFALSPRPFCKAKT</sequence>